<name>A0A0F9E732_9ZZZZ</name>
<gene>
    <name evidence="1" type="ORF">LCGC14_2402990</name>
</gene>
<dbReference type="EMBL" id="LAZR01036131">
    <property type="protein sequence ID" value="KKL25666.1"/>
    <property type="molecule type" value="Genomic_DNA"/>
</dbReference>
<comment type="caution">
    <text evidence="1">The sequence shown here is derived from an EMBL/GenBank/DDBJ whole genome shotgun (WGS) entry which is preliminary data.</text>
</comment>
<dbReference type="AlphaFoldDB" id="A0A0F9E732"/>
<proteinExistence type="predicted"/>
<sequence>MASFVYNAFKRATAEKEIDLADDTIKIRLVMSGTTCDTENDGIAFMGDFGTIDVADGANYAEKTLAAATVTKDDANDRAEFDADDVTYTALGVGTRASTGAVVYFFSVNDAASIPICYIDFGGDVTHDGTDFVISWDAEGILQLA</sequence>
<reference evidence="1" key="1">
    <citation type="journal article" date="2015" name="Nature">
        <title>Complex archaea that bridge the gap between prokaryotes and eukaryotes.</title>
        <authorList>
            <person name="Spang A."/>
            <person name="Saw J.H."/>
            <person name="Jorgensen S.L."/>
            <person name="Zaremba-Niedzwiedzka K."/>
            <person name="Martijn J."/>
            <person name="Lind A.E."/>
            <person name="van Eijk R."/>
            <person name="Schleper C."/>
            <person name="Guy L."/>
            <person name="Ettema T.J."/>
        </authorList>
    </citation>
    <scope>NUCLEOTIDE SEQUENCE</scope>
</reference>
<protein>
    <submittedName>
        <fullName evidence="1">Uncharacterized protein</fullName>
    </submittedName>
</protein>
<accession>A0A0F9E732</accession>
<evidence type="ECO:0000313" key="1">
    <source>
        <dbReference type="EMBL" id="KKL25666.1"/>
    </source>
</evidence>
<organism evidence="1">
    <name type="scientific">marine sediment metagenome</name>
    <dbReference type="NCBI Taxonomy" id="412755"/>
    <lineage>
        <taxon>unclassified sequences</taxon>
        <taxon>metagenomes</taxon>
        <taxon>ecological metagenomes</taxon>
    </lineage>
</organism>